<dbReference type="AlphaFoldDB" id="A0A1H8C3I3"/>
<dbReference type="PANTHER" id="PTHR30055">
    <property type="entry name" value="HTH-TYPE TRANSCRIPTIONAL REGULATOR RUTR"/>
    <property type="match status" value="1"/>
</dbReference>
<keyword evidence="5" id="KW-1185">Reference proteome</keyword>
<feature type="DNA-binding region" description="H-T-H motif" evidence="2">
    <location>
        <begin position="38"/>
        <end position="57"/>
    </location>
</feature>
<dbReference type="Pfam" id="PF00440">
    <property type="entry name" value="TetR_N"/>
    <property type="match status" value="1"/>
</dbReference>
<dbReference type="SUPFAM" id="SSF46689">
    <property type="entry name" value="Homeodomain-like"/>
    <property type="match status" value="1"/>
</dbReference>
<dbReference type="GO" id="GO:0003700">
    <property type="term" value="F:DNA-binding transcription factor activity"/>
    <property type="evidence" value="ECO:0007669"/>
    <property type="project" value="TreeGrafter"/>
</dbReference>
<dbReference type="Proteomes" id="UP000199585">
    <property type="component" value="Unassembled WGS sequence"/>
</dbReference>
<sequence length="224" mass="25879">MTEPDATAKRKRMSSGQRREDFITKAIAFFAEEGFESSTRGLARQLGVTQPLLYRYFPSKDDLILAVYDAVYVNRWRPEWEEILTDRSTSVEERLNTFYRVYTDVIFNREWMRIYLFSGLKGADINRRYMQLVRQRILEPIVAEARAEFGHPPSPATDSEIEFAWVMHGGIFYYGVRDLIYDSALETRKDRVVADAVAAFVAGLKIKLAKSVEAEHASEAQRTD</sequence>
<name>A0A1H8C3I3_9RHOB</name>
<accession>A0A1H8C3I3</accession>
<dbReference type="PROSITE" id="PS50977">
    <property type="entry name" value="HTH_TETR_2"/>
    <property type="match status" value="1"/>
</dbReference>
<evidence type="ECO:0000313" key="4">
    <source>
        <dbReference type="EMBL" id="SEM89645.1"/>
    </source>
</evidence>
<protein>
    <submittedName>
        <fullName evidence="4">Transcriptional regulator, TetR family</fullName>
    </submittedName>
</protein>
<evidence type="ECO:0000256" key="2">
    <source>
        <dbReference type="PROSITE-ProRule" id="PRU00335"/>
    </source>
</evidence>
<dbReference type="EMBL" id="FOCI01000006">
    <property type="protein sequence ID" value="SEM89645.1"/>
    <property type="molecule type" value="Genomic_DNA"/>
</dbReference>
<dbReference type="PRINTS" id="PR00455">
    <property type="entry name" value="HTHTETR"/>
</dbReference>
<evidence type="ECO:0000313" key="5">
    <source>
        <dbReference type="Proteomes" id="UP000199585"/>
    </source>
</evidence>
<dbReference type="PROSITE" id="PS01081">
    <property type="entry name" value="HTH_TETR_1"/>
    <property type="match status" value="1"/>
</dbReference>
<evidence type="ECO:0000256" key="1">
    <source>
        <dbReference type="ARBA" id="ARBA00023125"/>
    </source>
</evidence>
<gene>
    <name evidence="4" type="ORF">SAMN04488003_10647</name>
</gene>
<dbReference type="InterPro" id="IPR023772">
    <property type="entry name" value="DNA-bd_HTH_TetR-type_CS"/>
</dbReference>
<organism evidence="4 5">
    <name type="scientific">Loktanella fryxellensis</name>
    <dbReference type="NCBI Taxonomy" id="245187"/>
    <lineage>
        <taxon>Bacteria</taxon>
        <taxon>Pseudomonadati</taxon>
        <taxon>Pseudomonadota</taxon>
        <taxon>Alphaproteobacteria</taxon>
        <taxon>Rhodobacterales</taxon>
        <taxon>Roseobacteraceae</taxon>
        <taxon>Loktanella</taxon>
    </lineage>
</organism>
<dbReference type="InterPro" id="IPR050109">
    <property type="entry name" value="HTH-type_TetR-like_transc_reg"/>
</dbReference>
<dbReference type="STRING" id="245187.SAMN04488003_10647"/>
<dbReference type="OrthoDB" id="7465645at2"/>
<dbReference type="GO" id="GO:0000976">
    <property type="term" value="F:transcription cis-regulatory region binding"/>
    <property type="evidence" value="ECO:0007669"/>
    <property type="project" value="TreeGrafter"/>
</dbReference>
<dbReference type="InterPro" id="IPR001647">
    <property type="entry name" value="HTH_TetR"/>
</dbReference>
<keyword evidence="1 2" id="KW-0238">DNA-binding</keyword>
<dbReference type="RefSeq" id="WP_089900379.1">
    <property type="nucleotide sequence ID" value="NZ_FOCI01000006.1"/>
</dbReference>
<evidence type="ECO:0000259" key="3">
    <source>
        <dbReference type="PROSITE" id="PS50977"/>
    </source>
</evidence>
<dbReference type="Gene3D" id="1.10.357.10">
    <property type="entry name" value="Tetracycline Repressor, domain 2"/>
    <property type="match status" value="1"/>
</dbReference>
<dbReference type="PANTHER" id="PTHR30055:SF181">
    <property type="entry name" value="BLR6905 PROTEIN"/>
    <property type="match status" value="1"/>
</dbReference>
<feature type="domain" description="HTH tetR-type" evidence="3">
    <location>
        <begin position="16"/>
        <end position="75"/>
    </location>
</feature>
<reference evidence="4 5" key="1">
    <citation type="submission" date="2016-10" db="EMBL/GenBank/DDBJ databases">
        <authorList>
            <person name="de Groot N.N."/>
        </authorList>
    </citation>
    <scope>NUCLEOTIDE SEQUENCE [LARGE SCALE GENOMIC DNA]</scope>
    <source>
        <strain evidence="4 5">DSM 16213</strain>
    </source>
</reference>
<proteinExistence type="predicted"/>
<dbReference type="InterPro" id="IPR009057">
    <property type="entry name" value="Homeodomain-like_sf"/>
</dbReference>